<protein>
    <recommendedName>
        <fullName evidence="5">Transposase IS4-like domain-containing protein</fullName>
    </recommendedName>
</protein>
<keyword evidence="4" id="KW-1185">Reference proteome</keyword>
<gene>
    <name evidence="3" type="ORF">AB1Y20_012699</name>
</gene>
<dbReference type="Pfam" id="PF01609">
    <property type="entry name" value="DDE_Tnp_1"/>
    <property type="match status" value="1"/>
</dbReference>
<dbReference type="GO" id="GO:0004803">
    <property type="term" value="F:transposase activity"/>
    <property type="evidence" value="ECO:0007669"/>
    <property type="project" value="InterPro"/>
</dbReference>
<dbReference type="AlphaFoldDB" id="A0AB34IL89"/>
<dbReference type="EMBL" id="JBGBPQ010000024">
    <property type="protein sequence ID" value="KAL1500022.1"/>
    <property type="molecule type" value="Genomic_DNA"/>
</dbReference>
<sequence length="251" mass="28965">MLIADAFARRILHHVQQVHPPSHVGRPRTLGDAEALDCMFRVCRTGMQWREVQASVSYSVVFRRMSMWMQMGVFRDAYTDVLRLYKKLMSPTRYVVDSSKSRNRYGRRAHVGPDHTDRGRNAVKLSLLTDQNGVAHALSVDPGNRPDVVLLRSTLASAFVNLDKLPLFADRGYDSRKNRAIAAEYGLRDRIFRRRTRSTRRANARRIVVEHTFAWLDGYRRLHRMYEHTSEKFASFALLALGNLMASRFLG</sequence>
<feature type="domain" description="Insertion element IS402-like" evidence="2">
    <location>
        <begin position="9"/>
        <end position="75"/>
    </location>
</feature>
<comment type="caution">
    <text evidence="3">The sequence shown here is derived from an EMBL/GenBank/DDBJ whole genome shotgun (WGS) entry which is preliminary data.</text>
</comment>
<organism evidence="3 4">
    <name type="scientific">Prymnesium parvum</name>
    <name type="common">Toxic golden alga</name>
    <dbReference type="NCBI Taxonomy" id="97485"/>
    <lineage>
        <taxon>Eukaryota</taxon>
        <taxon>Haptista</taxon>
        <taxon>Haptophyta</taxon>
        <taxon>Prymnesiophyceae</taxon>
        <taxon>Prymnesiales</taxon>
        <taxon>Prymnesiaceae</taxon>
        <taxon>Prymnesium</taxon>
    </lineage>
</organism>
<dbReference type="NCBIfam" id="NF033580">
    <property type="entry name" value="transpos_IS5_3"/>
    <property type="match status" value="1"/>
</dbReference>
<name>A0AB34IL89_PRYPA</name>
<evidence type="ECO:0000313" key="3">
    <source>
        <dbReference type="EMBL" id="KAL1500022.1"/>
    </source>
</evidence>
<evidence type="ECO:0000259" key="1">
    <source>
        <dbReference type="Pfam" id="PF01609"/>
    </source>
</evidence>
<dbReference type="PANTHER" id="PTHR30007">
    <property type="entry name" value="PHP DOMAIN PROTEIN"/>
    <property type="match status" value="1"/>
</dbReference>
<evidence type="ECO:0000259" key="2">
    <source>
        <dbReference type="Pfam" id="PF13340"/>
    </source>
</evidence>
<feature type="domain" description="Transposase IS4-like" evidence="1">
    <location>
        <begin position="94"/>
        <end position="239"/>
    </location>
</feature>
<reference evidence="3 4" key="1">
    <citation type="journal article" date="2024" name="Science">
        <title>Giant polyketide synthase enzymes in the biosynthesis of giant marine polyether toxins.</title>
        <authorList>
            <person name="Fallon T.R."/>
            <person name="Shende V.V."/>
            <person name="Wierzbicki I.H."/>
            <person name="Pendleton A.L."/>
            <person name="Watervoot N.F."/>
            <person name="Auber R.P."/>
            <person name="Gonzalez D.J."/>
            <person name="Wisecaver J.H."/>
            <person name="Moore B.S."/>
        </authorList>
    </citation>
    <scope>NUCLEOTIDE SEQUENCE [LARGE SCALE GENOMIC DNA]</scope>
    <source>
        <strain evidence="3 4">12B1</strain>
    </source>
</reference>
<accession>A0AB34IL89</accession>
<evidence type="ECO:0000313" key="4">
    <source>
        <dbReference type="Proteomes" id="UP001515480"/>
    </source>
</evidence>
<dbReference type="GO" id="GO:0003677">
    <property type="term" value="F:DNA binding"/>
    <property type="evidence" value="ECO:0007669"/>
    <property type="project" value="InterPro"/>
</dbReference>
<evidence type="ECO:0008006" key="5">
    <source>
        <dbReference type="Google" id="ProtNLM"/>
    </source>
</evidence>
<dbReference type="GO" id="GO:0006313">
    <property type="term" value="P:DNA transposition"/>
    <property type="evidence" value="ECO:0007669"/>
    <property type="project" value="InterPro"/>
</dbReference>
<dbReference type="InterPro" id="IPR002559">
    <property type="entry name" value="Transposase_11"/>
</dbReference>
<dbReference type="Proteomes" id="UP001515480">
    <property type="component" value="Unassembled WGS sequence"/>
</dbReference>
<proteinExistence type="predicted"/>
<dbReference type="Pfam" id="PF13340">
    <property type="entry name" value="DUF4096"/>
    <property type="match status" value="1"/>
</dbReference>
<dbReference type="InterPro" id="IPR025161">
    <property type="entry name" value="IS402-like_dom"/>
</dbReference>